<organism evidence="1 2">
    <name type="scientific">Nannocystis radixulma</name>
    <dbReference type="NCBI Taxonomy" id="2995305"/>
    <lineage>
        <taxon>Bacteria</taxon>
        <taxon>Pseudomonadati</taxon>
        <taxon>Myxococcota</taxon>
        <taxon>Polyangia</taxon>
        <taxon>Nannocystales</taxon>
        <taxon>Nannocystaceae</taxon>
        <taxon>Nannocystis</taxon>
    </lineage>
</organism>
<gene>
    <name evidence="1" type="ORF">POL58_13005</name>
</gene>
<name>A0ABT5B590_9BACT</name>
<comment type="caution">
    <text evidence="1">The sequence shown here is derived from an EMBL/GenBank/DDBJ whole genome shotgun (WGS) entry which is preliminary data.</text>
</comment>
<reference evidence="1 2" key="1">
    <citation type="submission" date="2022-11" db="EMBL/GenBank/DDBJ databases">
        <title>Minimal conservation of predation-associated metabolite biosynthetic gene clusters underscores biosynthetic potential of Myxococcota including descriptions for ten novel species: Archangium lansinium sp. nov., Myxococcus landrumus sp. nov., Nannocystis bai.</title>
        <authorList>
            <person name="Ahearne A."/>
            <person name="Stevens C."/>
            <person name="Dowd S."/>
        </authorList>
    </citation>
    <scope>NUCLEOTIDE SEQUENCE [LARGE SCALE GENOMIC DNA]</scope>
    <source>
        <strain evidence="1 2">NCELM</strain>
    </source>
</reference>
<dbReference type="Proteomes" id="UP001217838">
    <property type="component" value="Unassembled WGS sequence"/>
</dbReference>
<evidence type="ECO:0000313" key="2">
    <source>
        <dbReference type="Proteomes" id="UP001217838"/>
    </source>
</evidence>
<dbReference type="RefSeq" id="WP_271998037.1">
    <property type="nucleotide sequence ID" value="NZ_JAQNDN010000004.1"/>
</dbReference>
<evidence type="ECO:0000313" key="1">
    <source>
        <dbReference type="EMBL" id="MDC0668669.1"/>
    </source>
</evidence>
<keyword evidence="2" id="KW-1185">Reference proteome</keyword>
<proteinExistence type="predicted"/>
<protein>
    <submittedName>
        <fullName evidence="1">Uncharacterized protein</fullName>
    </submittedName>
</protein>
<accession>A0ABT5B590</accession>
<sequence length="192" mass="20915">MIKVIAPIALDALVKAAANLAESTGAPVYVVDDTAITPSEQMFENLSRAASSRWSSHFNYFYRGNASRCPVGDGSHTTRAINSGSDLLVYDESQGEMPDVDGFLKALFKDTALSDMSAIALADNINELLKDQWSEISLDWQPLEKTYADLVDNNGDVVNIDVLLFTACADDVNGNIAGLVFFMFTFYPNPKS</sequence>
<dbReference type="EMBL" id="JAQNDN010000004">
    <property type="protein sequence ID" value="MDC0668669.1"/>
    <property type="molecule type" value="Genomic_DNA"/>
</dbReference>